<dbReference type="InterPro" id="IPR010730">
    <property type="entry name" value="HET"/>
</dbReference>
<dbReference type="Pfam" id="PF06985">
    <property type="entry name" value="HET"/>
    <property type="match status" value="1"/>
</dbReference>
<protein>
    <recommendedName>
        <fullName evidence="1">Heterokaryon incompatibility domain-containing protein</fullName>
    </recommendedName>
</protein>
<sequence>MYLLNTETLKLEEFYADIPPYAILSHTWGEGEVTFQDIQNPEVAQHKAGWNKITSACSHAKKYQFEWIWIDSCCIDKRSSAELSEAINSMYQYYSDAKVCYVYLSDVLEKEDPRDPKSAFRRSRWFTRGWTLQELLAPTYVVFLHNNWTEIGTRWSLRDAISAITAIPRRVFEDGDIANYSIAQKMSWAAWRQTTRPEDQAYCLMGLFGVNLPPIYGEGGPKAFMRLQQEIIKISNDRSIFAWVAPDGSMESRGLLAQSPYEFRASGEVQSSEVFGINSSFSFNNNGLRIHVPLVPFEPDLFLASLQCQSERDESFVSVYLIKTKYGDYIRCRPSELLLNTSPPLETLEEISVRENLFPTPSKPHGQLRYALPPLVGQHCRYIAAESRSQSRRRSLSATATRTMSTRRRISEFYTYKTDSGEGLLITTLGFQDRDTSNHFAFRLFTEATSPTMLEFSSNTRDIFEYLMKANQWVGGRADRILAPLKDSGMMAVLSVHPAGKMKNLEVSCLRDMSLGSKLIEYSRQGFLVPTSIYSMNISSPFVLTSVFPADYLQNQLDDKSYVSIPDTDEADTKSFRIITYEASLPSASGSHKAFVAVGFHENSLWTDAVTFKPHQKSPGAEKIWNSYLDGGLRAQVRLDYRDSISINITQSSALFVKAEKRKNLQVGTHFLSIELKERQNGQDVIMD</sequence>
<feature type="domain" description="Heterokaryon incompatibility" evidence="1">
    <location>
        <begin position="21"/>
        <end position="109"/>
    </location>
</feature>
<evidence type="ECO:0000259" key="1">
    <source>
        <dbReference type="Pfam" id="PF06985"/>
    </source>
</evidence>
<evidence type="ECO:0000313" key="2">
    <source>
        <dbReference type="EMBL" id="KAK7455285.1"/>
    </source>
</evidence>
<evidence type="ECO:0000313" key="3">
    <source>
        <dbReference type="Proteomes" id="UP001498398"/>
    </source>
</evidence>
<dbReference type="PANTHER" id="PTHR10622">
    <property type="entry name" value="HET DOMAIN-CONTAINING PROTEIN"/>
    <property type="match status" value="1"/>
</dbReference>
<accession>A0ABR1JE51</accession>
<dbReference type="Proteomes" id="UP001498398">
    <property type="component" value="Unassembled WGS sequence"/>
</dbReference>
<comment type="caution">
    <text evidence="2">The sequence shown here is derived from an EMBL/GenBank/DDBJ whole genome shotgun (WGS) entry which is preliminary data.</text>
</comment>
<name>A0ABR1JE51_9AGAR</name>
<dbReference type="EMBL" id="JBANRG010000023">
    <property type="protein sequence ID" value="KAK7455285.1"/>
    <property type="molecule type" value="Genomic_DNA"/>
</dbReference>
<keyword evidence="3" id="KW-1185">Reference proteome</keyword>
<organism evidence="2 3">
    <name type="scientific">Marasmiellus scandens</name>
    <dbReference type="NCBI Taxonomy" id="2682957"/>
    <lineage>
        <taxon>Eukaryota</taxon>
        <taxon>Fungi</taxon>
        <taxon>Dikarya</taxon>
        <taxon>Basidiomycota</taxon>
        <taxon>Agaricomycotina</taxon>
        <taxon>Agaricomycetes</taxon>
        <taxon>Agaricomycetidae</taxon>
        <taxon>Agaricales</taxon>
        <taxon>Marasmiineae</taxon>
        <taxon>Omphalotaceae</taxon>
        <taxon>Marasmiellus</taxon>
    </lineage>
</organism>
<dbReference type="PANTHER" id="PTHR10622:SF10">
    <property type="entry name" value="HET DOMAIN-CONTAINING PROTEIN"/>
    <property type="match status" value="1"/>
</dbReference>
<reference evidence="2 3" key="1">
    <citation type="submission" date="2024-01" db="EMBL/GenBank/DDBJ databases">
        <title>A draft genome for the cacao thread blight pathogen Marasmiellus scandens.</title>
        <authorList>
            <person name="Baruah I.K."/>
            <person name="Leung J."/>
            <person name="Bukari Y."/>
            <person name="Amoako-Attah I."/>
            <person name="Meinhardt L.W."/>
            <person name="Bailey B.A."/>
            <person name="Cohen S.P."/>
        </authorList>
    </citation>
    <scope>NUCLEOTIDE SEQUENCE [LARGE SCALE GENOMIC DNA]</scope>
    <source>
        <strain evidence="2 3">GH-19</strain>
    </source>
</reference>
<proteinExistence type="predicted"/>
<gene>
    <name evidence="2" type="ORF">VKT23_011158</name>
</gene>